<dbReference type="PRINTS" id="PR00377">
    <property type="entry name" value="IMPHPHTASES"/>
</dbReference>
<protein>
    <submittedName>
        <fullName evidence="6">Inositol monophosphatase</fullName>
    </submittedName>
</protein>
<dbReference type="GO" id="GO:0006020">
    <property type="term" value="P:inositol metabolic process"/>
    <property type="evidence" value="ECO:0007669"/>
    <property type="project" value="TreeGrafter"/>
</dbReference>
<sequence>MSDALPQETLERIGAVALDLARLAGREMAAGLRRTPEVRYKPGGHGGESLRDPVSEVDQAVEAMIRAHLAEHFPEHDVLGEESGERPARGSRFLWAVDPVDGTANYINGFPLYAGSIGVLLDGAPVAGAVWCAASHALRAGVYHAMRGGGLFFEEEPVQPLFNPAVRRRLGGFVDASPRSPEAWEARRTGSAAIECAFIAAGVMDVARFERPNAWDVAGGFALVRATGGEIRTLGPEGWKPFADFAAEAPDGDPGQWRRPVILGRPEAVRQLCELTS</sequence>
<dbReference type="Pfam" id="PF00459">
    <property type="entry name" value="Inositol_P"/>
    <property type="match status" value="1"/>
</dbReference>
<proteinExistence type="inferred from homology"/>
<evidence type="ECO:0000256" key="3">
    <source>
        <dbReference type="ARBA" id="ARBA00022801"/>
    </source>
</evidence>
<name>A0A845B8K5_9PROT</name>
<gene>
    <name evidence="6" type="ORF">E0493_05825</name>
</gene>
<evidence type="ECO:0000313" key="7">
    <source>
        <dbReference type="Proteomes" id="UP000460715"/>
    </source>
</evidence>
<feature type="binding site" evidence="5">
    <location>
        <position position="101"/>
    </location>
    <ligand>
        <name>Mg(2+)</name>
        <dbReference type="ChEBI" id="CHEBI:18420"/>
        <label>1</label>
        <note>catalytic</note>
    </ligand>
</feature>
<feature type="binding site" evidence="5">
    <location>
        <position position="216"/>
    </location>
    <ligand>
        <name>Mg(2+)</name>
        <dbReference type="ChEBI" id="CHEBI:18420"/>
        <label>1</label>
        <note>catalytic</note>
    </ligand>
</feature>
<accession>A0A845B8K5</accession>
<dbReference type="RefSeq" id="WP_160935995.1">
    <property type="nucleotide sequence ID" value="NZ_SNVJ01000004.1"/>
</dbReference>
<dbReference type="GO" id="GO:0046854">
    <property type="term" value="P:phosphatidylinositol phosphate biosynthetic process"/>
    <property type="evidence" value="ECO:0007669"/>
    <property type="project" value="InterPro"/>
</dbReference>
<evidence type="ECO:0000256" key="4">
    <source>
        <dbReference type="ARBA" id="ARBA00022842"/>
    </source>
</evidence>
<dbReference type="Gene3D" id="3.30.540.10">
    <property type="entry name" value="Fructose-1,6-Bisphosphatase, subunit A, domain 1"/>
    <property type="match status" value="1"/>
</dbReference>
<feature type="binding site" evidence="5">
    <location>
        <position position="81"/>
    </location>
    <ligand>
        <name>Mg(2+)</name>
        <dbReference type="ChEBI" id="CHEBI:18420"/>
        <label>1</label>
        <note>catalytic</note>
    </ligand>
</feature>
<dbReference type="Proteomes" id="UP000460715">
    <property type="component" value="Unassembled WGS sequence"/>
</dbReference>
<dbReference type="AlphaFoldDB" id="A0A845B8K5"/>
<keyword evidence="4 5" id="KW-0460">Magnesium</keyword>
<keyword evidence="7" id="KW-1185">Reference proteome</keyword>
<dbReference type="PROSITE" id="PS00629">
    <property type="entry name" value="IMP_1"/>
    <property type="match status" value="1"/>
</dbReference>
<dbReference type="GO" id="GO:0007165">
    <property type="term" value="P:signal transduction"/>
    <property type="evidence" value="ECO:0007669"/>
    <property type="project" value="TreeGrafter"/>
</dbReference>
<evidence type="ECO:0000313" key="6">
    <source>
        <dbReference type="EMBL" id="MXP62868.1"/>
    </source>
</evidence>
<dbReference type="InterPro" id="IPR000760">
    <property type="entry name" value="Inositol_monophosphatase-like"/>
</dbReference>
<evidence type="ECO:0000256" key="1">
    <source>
        <dbReference type="ARBA" id="ARBA00009759"/>
    </source>
</evidence>
<reference evidence="6 7" key="1">
    <citation type="submission" date="2019-03" db="EMBL/GenBank/DDBJ databases">
        <title>Roseomonas sp. a novel Roseomonas species isolated from Sea whip Gorgonian.</title>
        <authorList>
            <person name="Li F."/>
            <person name="Pan X."/>
            <person name="Huang S."/>
            <person name="Li Z."/>
            <person name="Meng B."/>
        </authorList>
    </citation>
    <scope>NUCLEOTIDE SEQUENCE [LARGE SCALE GENOMIC DNA]</scope>
    <source>
        <strain evidence="6 7">M0104</strain>
    </source>
</reference>
<evidence type="ECO:0000256" key="2">
    <source>
        <dbReference type="ARBA" id="ARBA00022723"/>
    </source>
</evidence>
<dbReference type="PANTHER" id="PTHR20854">
    <property type="entry name" value="INOSITOL MONOPHOSPHATASE"/>
    <property type="match status" value="1"/>
</dbReference>
<dbReference type="CDD" id="cd01637">
    <property type="entry name" value="IMPase_like"/>
    <property type="match status" value="1"/>
</dbReference>
<keyword evidence="2 5" id="KW-0479">Metal-binding</keyword>
<dbReference type="OrthoDB" id="7876138at2"/>
<dbReference type="Gene3D" id="3.40.190.80">
    <property type="match status" value="1"/>
</dbReference>
<feature type="binding site" evidence="5">
    <location>
        <position position="98"/>
    </location>
    <ligand>
        <name>Mg(2+)</name>
        <dbReference type="ChEBI" id="CHEBI:18420"/>
        <label>1</label>
        <note>catalytic</note>
    </ligand>
</feature>
<dbReference type="InterPro" id="IPR020550">
    <property type="entry name" value="Inositol_monophosphatase_CS"/>
</dbReference>
<organism evidence="6 7">
    <name type="scientific">Teichococcus coralli</name>
    <dbReference type="NCBI Taxonomy" id="2545983"/>
    <lineage>
        <taxon>Bacteria</taxon>
        <taxon>Pseudomonadati</taxon>
        <taxon>Pseudomonadota</taxon>
        <taxon>Alphaproteobacteria</taxon>
        <taxon>Acetobacterales</taxon>
        <taxon>Roseomonadaceae</taxon>
        <taxon>Roseomonas</taxon>
    </lineage>
</organism>
<dbReference type="InterPro" id="IPR020583">
    <property type="entry name" value="Inositol_monoP_metal-BS"/>
</dbReference>
<comment type="cofactor">
    <cofactor evidence="5">
        <name>Mg(2+)</name>
        <dbReference type="ChEBI" id="CHEBI:18420"/>
    </cofactor>
</comment>
<evidence type="ECO:0000256" key="5">
    <source>
        <dbReference type="PIRSR" id="PIRSR600760-2"/>
    </source>
</evidence>
<dbReference type="PROSITE" id="PS00630">
    <property type="entry name" value="IMP_2"/>
    <property type="match status" value="1"/>
</dbReference>
<dbReference type="EMBL" id="SNVJ01000004">
    <property type="protein sequence ID" value="MXP62868.1"/>
    <property type="molecule type" value="Genomic_DNA"/>
</dbReference>
<dbReference type="SUPFAM" id="SSF56655">
    <property type="entry name" value="Carbohydrate phosphatase"/>
    <property type="match status" value="1"/>
</dbReference>
<dbReference type="GO" id="GO:0046872">
    <property type="term" value="F:metal ion binding"/>
    <property type="evidence" value="ECO:0007669"/>
    <property type="project" value="UniProtKB-KW"/>
</dbReference>
<keyword evidence="3" id="KW-0378">Hydrolase</keyword>
<dbReference type="PANTHER" id="PTHR20854:SF4">
    <property type="entry name" value="INOSITOL-1-MONOPHOSPHATASE-RELATED"/>
    <property type="match status" value="1"/>
</dbReference>
<comment type="caution">
    <text evidence="6">The sequence shown here is derived from an EMBL/GenBank/DDBJ whole genome shotgun (WGS) entry which is preliminary data.</text>
</comment>
<comment type="similarity">
    <text evidence="1">Belongs to the inositol monophosphatase superfamily.</text>
</comment>
<dbReference type="GO" id="GO:0008934">
    <property type="term" value="F:inositol monophosphate 1-phosphatase activity"/>
    <property type="evidence" value="ECO:0007669"/>
    <property type="project" value="TreeGrafter"/>
</dbReference>